<evidence type="ECO:0000256" key="20">
    <source>
        <dbReference type="PROSITE-ProRule" id="PRU10141"/>
    </source>
</evidence>
<evidence type="ECO:0000313" key="24">
    <source>
        <dbReference type="EMBL" id="EAY75462.1"/>
    </source>
</evidence>
<reference evidence="24 25" key="1">
    <citation type="journal article" date="2005" name="PLoS Biol.">
        <title>The genomes of Oryza sativa: a history of duplications.</title>
        <authorList>
            <person name="Yu J."/>
            <person name="Wang J."/>
            <person name="Lin W."/>
            <person name="Li S."/>
            <person name="Li H."/>
            <person name="Zhou J."/>
            <person name="Ni P."/>
            <person name="Dong W."/>
            <person name="Hu S."/>
            <person name="Zeng C."/>
            <person name="Zhang J."/>
            <person name="Zhang Y."/>
            <person name="Li R."/>
            <person name="Xu Z."/>
            <person name="Li S."/>
            <person name="Li X."/>
            <person name="Zheng H."/>
            <person name="Cong L."/>
            <person name="Lin L."/>
            <person name="Yin J."/>
            <person name="Geng J."/>
            <person name="Li G."/>
            <person name="Shi J."/>
            <person name="Liu J."/>
            <person name="Lv H."/>
            <person name="Li J."/>
            <person name="Wang J."/>
            <person name="Deng Y."/>
            <person name="Ran L."/>
            <person name="Shi X."/>
            <person name="Wang X."/>
            <person name="Wu Q."/>
            <person name="Li C."/>
            <person name="Ren X."/>
            <person name="Wang J."/>
            <person name="Wang X."/>
            <person name="Li D."/>
            <person name="Liu D."/>
            <person name="Zhang X."/>
            <person name="Ji Z."/>
            <person name="Zhao W."/>
            <person name="Sun Y."/>
            <person name="Zhang Z."/>
            <person name="Bao J."/>
            <person name="Han Y."/>
            <person name="Dong L."/>
            <person name="Ji J."/>
            <person name="Chen P."/>
            <person name="Wu S."/>
            <person name="Liu J."/>
            <person name="Xiao Y."/>
            <person name="Bu D."/>
            <person name="Tan J."/>
            <person name="Yang L."/>
            <person name="Ye C."/>
            <person name="Zhang J."/>
            <person name="Xu J."/>
            <person name="Zhou Y."/>
            <person name="Yu Y."/>
            <person name="Zhang B."/>
            <person name="Zhuang S."/>
            <person name="Wei H."/>
            <person name="Liu B."/>
            <person name="Lei M."/>
            <person name="Yu H."/>
            <person name="Li Y."/>
            <person name="Xu H."/>
            <person name="Wei S."/>
            <person name="He X."/>
            <person name="Fang L."/>
            <person name="Zhang Z."/>
            <person name="Zhang Y."/>
            <person name="Huang X."/>
            <person name="Su Z."/>
            <person name="Tong W."/>
            <person name="Li J."/>
            <person name="Tong Z."/>
            <person name="Li S."/>
            <person name="Ye J."/>
            <person name="Wang L."/>
            <person name="Fang L."/>
            <person name="Lei T."/>
            <person name="Chen C."/>
            <person name="Chen H."/>
            <person name="Xu Z."/>
            <person name="Li H."/>
            <person name="Huang H."/>
            <person name="Zhang F."/>
            <person name="Xu H."/>
            <person name="Li N."/>
            <person name="Zhao C."/>
            <person name="Li S."/>
            <person name="Dong L."/>
            <person name="Huang Y."/>
            <person name="Li L."/>
            <person name="Xi Y."/>
            <person name="Qi Q."/>
            <person name="Li W."/>
            <person name="Zhang B."/>
            <person name="Hu W."/>
            <person name="Zhang Y."/>
            <person name="Tian X."/>
            <person name="Jiao Y."/>
            <person name="Liang X."/>
            <person name="Jin J."/>
            <person name="Gao L."/>
            <person name="Zheng W."/>
            <person name="Hao B."/>
            <person name="Liu S."/>
            <person name="Wang W."/>
            <person name="Yuan L."/>
            <person name="Cao M."/>
            <person name="McDermott J."/>
            <person name="Samudrala R."/>
            <person name="Wang J."/>
            <person name="Wong G.K."/>
            <person name="Yang H."/>
        </authorList>
    </citation>
    <scope>NUCLEOTIDE SEQUENCE [LARGE SCALE GENOMIC DNA]</scope>
    <source>
        <strain evidence="25">cv. 93-11</strain>
    </source>
</reference>
<sequence>MALLCVSMVLLILLVPCITAQSALTSPSNNTDLAALLDFKAQCQGPLMASLPAIGLPVHPSAHGLGSHATAACKWVTGLEFEDMALEGTISPQIGNLSFLSSLVLSNTSLIGPLPTELGRLPRLQTLVLSYNSLSGTIPSILGNLTRLESLYLNSNKVFGGIPQELANLNNLQILRLSDNNLSGPIPQGLFNNTPNLSSVPSWLATMPNLTAIYLSTNELTGKIPVELSNHTGLLALDLSENKLEGEIPPEFGQLRNLRYISFANNQITGTIPESIGNLSDLTTIDLFGNGLTGSVPMSFGNLRNLRRIFVDGNQLSGNLEFLAALSNCSNLNTIGMSYNAFEGSLLPYVGNLSTLMEIFVADNNRITGSIPSTLAKLTNLLMLSLSGNQLSGMIPTQITSMNNLQELNLSNNTLSGTIPVEISGLTSLVKLHLANNQLVGPIPSTIGSLNQLQVVVLSQNSLSSTIPISLWHLQKLIELDLSQNSLSGSLPADVGKLTAITKMDLSRNQLSGDIPFSFGELQMMIYMNLSSNLLQGSIPDSVGKLLSIEELDLSSNVLSGVIPKSLANLTYLANLNLSFNRLEGQIPEGGVFSNITVKSLMGNKALCGLPSQGIESCQSKTHSRSIQRLLKFILPAVVAFFILAFCLCMLVRRKMNKQGKMPLPSDADLLNYQLISYHELVRATRNFSDDNLLGSGSFGKVFKGQLDDESIVAIKVLNMQQEVASKSFDTECRVLRMARHRNLVRIVSTCSNLDFKALVLEYMPNGSLDNWLYSNDGLHLSFIQRLSVMLDVAMAMEYLHHHHFEVVLHFDLKPSNILLDNDMVAHVADFGISKLLFGDDNSITLTSMPGTVGYMAPELGSTGKASRRSDVYSYGIVLLEVFTRKKPTDPMFVSELTFRQWISQAFPYELSNVADCSLQQDGHTGGTEDSSKLSEDSIILNICLASIIELGLLCSRDAPDDRVPMNEVVIKLNKIKSNYYSLWKQWSSPGEIS</sequence>
<evidence type="ECO:0000256" key="5">
    <source>
        <dbReference type="ARBA" id="ARBA00022553"/>
    </source>
</evidence>
<keyword evidence="13 20" id="KW-0067">ATP-binding</keyword>
<dbReference type="STRING" id="39946.A2WU16"/>
<dbReference type="PANTHER" id="PTHR48005:SF57">
    <property type="entry name" value="RECEPTOR KINASE-LIKE PROTEIN XA21"/>
    <property type="match status" value="1"/>
</dbReference>
<keyword evidence="15 21" id="KW-0472">Membrane</keyword>
<dbReference type="PROSITE" id="PS00107">
    <property type="entry name" value="PROTEIN_KINASE_ATP"/>
    <property type="match status" value="1"/>
</dbReference>
<evidence type="ECO:0000256" key="10">
    <source>
        <dbReference type="ARBA" id="ARBA00022737"/>
    </source>
</evidence>
<evidence type="ECO:0000256" key="12">
    <source>
        <dbReference type="ARBA" id="ARBA00022777"/>
    </source>
</evidence>
<dbReference type="GO" id="GO:0009791">
    <property type="term" value="P:post-embryonic development"/>
    <property type="evidence" value="ECO:0007669"/>
    <property type="project" value="UniProtKB-ARBA"/>
</dbReference>
<dbReference type="GO" id="GO:0009653">
    <property type="term" value="P:anatomical structure morphogenesis"/>
    <property type="evidence" value="ECO:0007669"/>
    <property type="project" value="UniProtKB-ARBA"/>
</dbReference>
<keyword evidence="10" id="KW-0677">Repeat</keyword>
<dbReference type="GO" id="GO:0005886">
    <property type="term" value="C:plasma membrane"/>
    <property type="evidence" value="ECO:0007669"/>
    <property type="project" value="UniProtKB-SubCell"/>
</dbReference>
<dbReference type="GO" id="GO:0051707">
    <property type="term" value="P:response to other organism"/>
    <property type="evidence" value="ECO:0007669"/>
    <property type="project" value="UniProtKB-ARBA"/>
</dbReference>
<keyword evidence="14 21" id="KW-1133">Transmembrane helix</keyword>
<dbReference type="PROSITE" id="PS50011">
    <property type="entry name" value="PROTEIN_KINASE_DOM"/>
    <property type="match status" value="1"/>
</dbReference>
<dbReference type="InterPro" id="IPR017441">
    <property type="entry name" value="Protein_kinase_ATP_BS"/>
</dbReference>
<accession>A2WU16</accession>
<evidence type="ECO:0000256" key="18">
    <source>
        <dbReference type="ARBA" id="ARBA00047899"/>
    </source>
</evidence>
<evidence type="ECO:0000256" key="14">
    <source>
        <dbReference type="ARBA" id="ARBA00022989"/>
    </source>
</evidence>
<keyword evidence="4" id="KW-0723">Serine/threonine-protein kinase</keyword>
<keyword evidence="6" id="KW-0433">Leucine-rich repeat</keyword>
<evidence type="ECO:0000256" key="2">
    <source>
        <dbReference type="ARBA" id="ARBA00012513"/>
    </source>
</evidence>
<dbReference type="FunFam" id="1.10.510.10:FF:000358">
    <property type="entry name" value="Putative leucine-rich repeat receptor-like serine/threonine-protein kinase"/>
    <property type="match status" value="1"/>
</dbReference>
<keyword evidence="5" id="KW-0597">Phosphoprotein</keyword>
<dbReference type="GO" id="GO:0099402">
    <property type="term" value="P:plant organ development"/>
    <property type="evidence" value="ECO:0007669"/>
    <property type="project" value="UniProtKB-ARBA"/>
</dbReference>
<evidence type="ECO:0000256" key="15">
    <source>
        <dbReference type="ARBA" id="ARBA00023136"/>
    </source>
</evidence>
<dbReference type="Pfam" id="PF07714">
    <property type="entry name" value="PK_Tyr_Ser-Thr"/>
    <property type="match status" value="1"/>
</dbReference>
<dbReference type="Gene3D" id="3.30.200.20">
    <property type="entry name" value="Phosphorylase Kinase, domain 1"/>
    <property type="match status" value="1"/>
</dbReference>
<evidence type="ECO:0000256" key="19">
    <source>
        <dbReference type="ARBA" id="ARBA00048679"/>
    </source>
</evidence>
<dbReference type="Proteomes" id="UP000007015">
    <property type="component" value="Chromosome 1"/>
</dbReference>
<keyword evidence="8 21" id="KW-0812">Transmembrane</keyword>
<dbReference type="SMART" id="SM00220">
    <property type="entry name" value="S_TKc"/>
    <property type="match status" value="1"/>
</dbReference>
<evidence type="ECO:0000256" key="6">
    <source>
        <dbReference type="ARBA" id="ARBA00022614"/>
    </source>
</evidence>
<dbReference type="InterPro" id="IPR008271">
    <property type="entry name" value="Ser/Thr_kinase_AS"/>
</dbReference>
<keyword evidence="25" id="KW-1185">Reference proteome</keyword>
<keyword evidence="16" id="KW-0675">Receptor</keyword>
<evidence type="ECO:0000256" key="21">
    <source>
        <dbReference type="SAM" id="Phobius"/>
    </source>
</evidence>
<evidence type="ECO:0000256" key="4">
    <source>
        <dbReference type="ARBA" id="ARBA00022527"/>
    </source>
</evidence>
<proteinExistence type="predicted"/>
<evidence type="ECO:0000256" key="9">
    <source>
        <dbReference type="ARBA" id="ARBA00022729"/>
    </source>
</evidence>
<feature type="signal peptide" evidence="22">
    <location>
        <begin position="1"/>
        <end position="20"/>
    </location>
</feature>
<feature type="transmembrane region" description="Helical" evidence="21">
    <location>
        <begin position="633"/>
        <end position="652"/>
    </location>
</feature>
<dbReference type="InterPro" id="IPR001245">
    <property type="entry name" value="Ser-Thr/Tyr_kinase_cat_dom"/>
</dbReference>
<dbReference type="InterPro" id="IPR032675">
    <property type="entry name" value="LRR_dom_sf"/>
</dbReference>
<feature type="chain" id="PRO_5002647951" description="non-specific serine/threonine protein kinase" evidence="22">
    <location>
        <begin position="21"/>
        <end position="994"/>
    </location>
</feature>
<keyword evidence="17" id="KW-0325">Glycoprotein</keyword>
<evidence type="ECO:0000256" key="22">
    <source>
        <dbReference type="SAM" id="SignalP"/>
    </source>
</evidence>
<evidence type="ECO:0000256" key="7">
    <source>
        <dbReference type="ARBA" id="ARBA00022679"/>
    </source>
</evidence>
<dbReference type="InterPro" id="IPR001611">
    <property type="entry name" value="Leu-rich_rpt"/>
</dbReference>
<dbReference type="GO" id="GO:0006952">
    <property type="term" value="P:defense response"/>
    <property type="evidence" value="ECO:0007669"/>
    <property type="project" value="UniProtKB-ARBA"/>
</dbReference>
<comment type="catalytic activity">
    <reaction evidence="19">
        <text>L-seryl-[protein] + ATP = O-phospho-L-seryl-[protein] + ADP + H(+)</text>
        <dbReference type="Rhea" id="RHEA:17989"/>
        <dbReference type="Rhea" id="RHEA-COMP:9863"/>
        <dbReference type="Rhea" id="RHEA-COMP:11604"/>
        <dbReference type="ChEBI" id="CHEBI:15378"/>
        <dbReference type="ChEBI" id="CHEBI:29999"/>
        <dbReference type="ChEBI" id="CHEBI:30616"/>
        <dbReference type="ChEBI" id="CHEBI:83421"/>
        <dbReference type="ChEBI" id="CHEBI:456216"/>
        <dbReference type="EC" id="2.7.11.1"/>
    </reaction>
</comment>
<dbReference type="OMA" id="QAFPCEL"/>
<evidence type="ECO:0000259" key="23">
    <source>
        <dbReference type="PROSITE" id="PS50011"/>
    </source>
</evidence>
<comment type="subcellular location">
    <subcellularLocation>
        <location evidence="1">Cell membrane</location>
        <topology evidence="1">Single-pass membrane protein</topology>
    </subcellularLocation>
</comment>
<evidence type="ECO:0000256" key="8">
    <source>
        <dbReference type="ARBA" id="ARBA00022692"/>
    </source>
</evidence>
<dbReference type="InterPro" id="IPR000719">
    <property type="entry name" value="Prot_kinase_dom"/>
</dbReference>
<dbReference type="InterPro" id="IPR003591">
    <property type="entry name" value="Leu-rich_rpt_typical-subtyp"/>
</dbReference>
<evidence type="ECO:0000313" key="25">
    <source>
        <dbReference type="Proteomes" id="UP000007015"/>
    </source>
</evidence>
<feature type="binding site" evidence="20">
    <location>
        <position position="716"/>
    </location>
    <ligand>
        <name>ATP</name>
        <dbReference type="ChEBI" id="CHEBI:30616"/>
    </ligand>
</feature>
<dbReference type="InterPro" id="IPR055414">
    <property type="entry name" value="LRR_R13L4/SHOC2-like"/>
</dbReference>
<dbReference type="SUPFAM" id="SSF52047">
    <property type="entry name" value="RNI-like"/>
    <property type="match status" value="1"/>
</dbReference>
<dbReference type="FunFam" id="3.80.10.10:FF:000453">
    <property type="entry name" value="Leucine-rich receptor-like protein kinase family protein"/>
    <property type="match status" value="1"/>
</dbReference>
<dbReference type="SMART" id="SM00369">
    <property type="entry name" value="LRR_TYP"/>
    <property type="match status" value="11"/>
</dbReference>
<dbReference type="SMART" id="SM00365">
    <property type="entry name" value="LRR_SD22"/>
    <property type="match status" value="6"/>
</dbReference>
<keyword evidence="11 20" id="KW-0547">Nucleotide-binding</keyword>
<comment type="catalytic activity">
    <reaction evidence="18">
        <text>L-threonyl-[protein] + ATP = O-phospho-L-threonyl-[protein] + ADP + H(+)</text>
        <dbReference type="Rhea" id="RHEA:46608"/>
        <dbReference type="Rhea" id="RHEA-COMP:11060"/>
        <dbReference type="Rhea" id="RHEA-COMP:11605"/>
        <dbReference type="ChEBI" id="CHEBI:15378"/>
        <dbReference type="ChEBI" id="CHEBI:30013"/>
        <dbReference type="ChEBI" id="CHEBI:30616"/>
        <dbReference type="ChEBI" id="CHEBI:61977"/>
        <dbReference type="ChEBI" id="CHEBI:456216"/>
        <dbReference type="EC" id="2.7.11.1"/>
    </reaction>
</comment>
<name>A2WU16_ORYSI</name>
<dbReference type="FunFam" id="3.30.200.20:FF:000661">
    <property type="entry name" value="Serine-threonine protein kinase plant-type"/>
    <property type="match status" value="1"/>
</dbReference>
<dbReference type="Pfam" id="PF23598">
    <property type="entry name" value="LRR_14"/>
    <property type="match status" value="1"/>
</dbReference>
<evidence type="ECO:0000256" key="3">
    <source>
        <dbReference type="ARBA" id="ARBA00022475"/>
    </source>
</evidence>
<dbReference type="SUPFAM" id="SSF52058">
    <property type="entry name" value="L domain-like"/>
    <property type="match status" value="1"/>
</dbReference>
<evidence type="ECO:0000256" key="11">
    <source>
        <dbReference type="ARBA" id="ARBA00022741"/>
    </source>
</evidence>
<keyword evidence="9 22" id="KW-0732">Signal</keyword>
<dbReference type="AlphaFoldDB" id="A2WU16"/>
<evidence type="ECO:0000256" key="17">
    <source>
        <dbReference type="ARBA" id="ARBA00023180"/>
    </source>
</evidence>
<keyword evidence="7" id="KW-0808">Transferase</keyword>
<dbReference type="InterPro" id="IPR011009">
    <property type="entry name" value="Kinase-like_dom_sf"/>
</dbReference>
<keyword evidence="3" id="KW-1003">Cell membrane</keyword>
<dbReference type="Gene3D" id="3.80.10.10">
    <property type="entry name" value="Ribonuclease Inhibitor"/>
    <property type="match status" value="3"/>
</dbReference>
<dbReference type="HOGENOM" id="CLU_000288_22_0_1"/>
<dbReference type="GO" id="GO:0005524">
    <property type="term" value="F:ATP binding"/>
    <property type="evidence" value="ECO:0007669"/>
    <property type="project" value="UniProtKB-UniRule"/>
</dbReference>
<dbReference type="GO" id="GO:0004674">
    <property type="term" value="F:protein serine/threonine kinase activity"/>
    <property type="evidence" value="ECO:0007669"/>
    <property type="project" value="UniProtKB-KW"/>
</dbReference>
<dbReference type="PANTHER" id="PTHR48005">
    <property type="entry name" value="LEUCINE RICH REPEAT KINASE 2"/>
    <property type="match status" value="1"/>
</dbReference>
<dbReference type="EMBL" id="CM000126">
    <property type="protein sequence ID" value="EAY75462.1"/>
    <property type="molecule type" value="Genomic_DNA"/>
</dbReference>
<gene>
    <name evidence="24" type="ORF">OsI_03363</name>
</gene>
<dbReference type="FunFam" id="3.80.10.10:FF:000095">
    <property type="entry name" value="LRR receptor-like serine/threonine-protein kinase GSO1"/>
    <property type="match status" value="1"/>
</dbReference>
<organism evidence="24 25">
    <name type="scientific">Oryza sativa subsp. indica</name>
    <name type="common">Rice</name>
    <dbReference type="NCBI Taxonomy" id="39946"/>
    <lineage>
        <taxon>Eukaryota</taxon>
        <taxon>Viridiplantae</taxon>
        <taxon>Streptophyta</taxon>
        <taxon>Embryophyta</taxon>
        <taxon>Tracheophyta</taxon>
        <taxon>Spermatophyta</taxon>
        <taxon>Magnoliopsida</taxon>
        <taxon>Liliopsida</taxon>
        <taxon>Poales</taxon>
        <taxon>Poaceae</taxon>
        <taxon>BOP clade</taxon>
        <taxon>Oryzoideae</taxon>
        <taxon>Oryzeae</taxon>
        <taxon>Oryzinae</taxon>
        <taxon>Oryza</taxon>
        <taxon>Oryza sativa</taxon>
    </lineage>
</organism>
<evidence type="ECO:0000256" key="16">
    <source>
        <dbReference type="ARBA" id="ARBA00023170"/>
    </source>
</evidence>
<evidence type="ECO:0000256" key="13">
    <source>
        <dbReference type="ARBA" id="ARBA00022840"/>
    </source>
</evidence>
<dbReference type="Gene3D" id="1.10.510.10">
    <property type="entry name" value="Transferase(Phosphotransferase) domain 1"/>
    <property type="match status" value="1"/>
</dbReference>
<evidence type="ECO:0000256" key="1">
    <source>
        <dbReference type="ARBA" id="ARBA00004162"/>
    </source>
</evidence>
<keyword evidence="12" id="KW-0418">Kinase</keyword>
<dbReference type="SUPFAM" id="SSF56112">
    <property type="entry name" value="Protein kinase-like (PK-like)"/>
    <property type="match status" value="1"/>
</dbReference>
<dbReference type="EC" id="2.7.11.1" evidence="2"/>
<dbReference type="Gramene" id="BGIOSGA004252-TA">
    <property type="protein sequence ID" value="BGIOSGA004252-PA"/>
    <property type="gene ID" value="BGIOSGA004252"/>
</dbReference>
<dbReference type="Pfam" id="PF00560">
    <property type="entry name" value="LRR_1"/>
    <property type="match status" value="7"/>
</dbReference>
<dbReference type="PROSITE" id="PS00108">
    <property type="entry name" value="PROTEIN_KINASE_ST"/>
    <property type="match status" value="1"/>
</dbReference>
<feature type="domain" description="Protein kinase" evidence="23">
    <location>
        <begin position="688"/>
        <end position="981"/>
    </location>
</feature>
<dbReference type="Pfam" id="PF13855">
    <property type="entry name" value="LRR_8"/>
    <property type="match status" value="1"/>
</dbReference>
<protein>
    <recommendedName>
        <fullName evidence="2">non-specific serine/threonine protein kinase</fullName>
        <ecNumber evidence="2">2.7.11.1</ecNumber>
    </recommendedName>
</protein>
<dbReference type="FunFam" id="3.80.10.10:FF:000400">
    <property type="entry name" value="Nuclear pore complex protein NUP107"/>
    <property type="match status" value="1"/>
</dbReference>
<dbReference type="InterPro" id="IPR051420">
    <property type="entry name" value="Ser_Thr_Kinases_DiverseReg"/>
</dbReference>